<accession>A0A0V0GLS1</accession>
<protein>
    <submittedName>
        <fullName evidence="2">Putative ovule protein</fullName>
    </submittedName>
</protein>
<feature type="region of interest" description="Disordered" evidence="1">
    <location>
        <begin position="1"/>
        <end position="21"/>
    </location>
</feature>
<name>A0A0V0GLS1_SOLCH</name>
<dbReference type="AlphaFoldDB" id="A0A0V0GLS1"/>
<evidence type="ECO:0000256" key="1">
    <source>
        <dbReference type="SAM" id="MobiDB-lite"/>
    </source>
</evidence>
<sequence>MYAHFPNTKAHHAFQGSPSMPPPTLRLHQKSFVSIQLPAGTATIPAMHLPTSSSYQHRGDSEHRWFQHSYERARRRGDDRIRFASPLLSCFDSICLGF</sequence>
<reference evidence="2" key="1">
    <citation type="submission" date="2015-12" db="EMBL/GenBank/DDBJ databases">
        <title>Gene expression during late stages of embryo sac development: a critical building block for successful pollen-pistil interactions.</title>
        <authorList>
            <person name="Liu Y."/>
            <person name="Joly V."/>
            <person name="Sabar M."/>
            <person name="Matton D.P."/>
        </authorList>
    </citation>
    <scope>NUCLEOTIDE SEQUENCE</scope>
</reference>
<dbReference type="EMBL" id="GEDG01037329">
    <property type="protein sequence ID" value="JAP08198.1"/>
    <property type="molecule type" value="Transcribed_RNA"/>
</dbReference>
<proteinExistence type="predicted"/>
<organism evidence="2">
    <name type="scientific">Solanum chacoense</name>
    <name type="common">Chaco potato</name>
    <dbReference type="NCBI Taxonomy" id="4108"/>
    <lineage>
        <taxon>Eukaryota</taxon>
        <taxon>Viridiplantae</taxon>
        <taxon>Streptophyta</taxon>
        <taxon>Embryophyta</taxon>
        <taxon>Tracheophyta</taxon>
        <taxon>Spermatophyta</taxon>
        <taxon>Magnoliopsida</taxon>
        <taxon>eudicotyledons</taxon>
        <taxon>Gunneridae</taxon>
        <taxon>Pentapetalae</taxon>
        <taxon>asterids</taxon>
        <taxon>lamiids</taxon>
        <taxon>Solanales</taxon>
        <taxon>Solanaceae</taxon>
        <taxon>Solanoideae</taxon>
        <taxon>Solaneae</taxon>
        <taxon>Solanum</taxon>
    </lineage>
</organism>
<evidence type="ECO:0000313" key="2">
    <source>
        <dbReference type="EMBL" id="JAP08198.1"/>
    </source>
</evidence>